<dbReference type="Proteomes" id="UP000219020">
    <property type="component" value="Unassembled WGS sequence"/>
</dbReference>
<evidence type="ECO:0000313" key="2">
    <source>
        <dbReference type="Proteomes" id="UP000219020"/>
    </source>
</evidence>
<name>A0A2A5T2B7_9GAMM</name>
<sequence length="39" mass="4644">MRTGDNNHKRTKIIFNQKCNHEVTLRILDQNNFVDETAE</sequence>
<organism evidence="1 2">
    <name type="scientific">Candidatus Enterovibrio escicola</name>
    <dbReference type="NCBI Taxonomy" id="1927127"/>
    <lineage>
        <taxon>Bacteria</taxon>
        <taxon>Pseudomonadati</taxon>
        <taxon>Pseudomonadota</taxon>
        <taxon>Gammaproteobacteria</taxon>
        <taxon>Vibrionales</taxon>
        <taxon>Vibrionaceae</taxon>
        <taxon>Enterovibrio</taxon>
    </lineage>
</organism>
<dbReference type="EMBL" id="NBYY01000022">
    <property type="protein sequence ID" value="PCS22309.1"/>
    <property type="molecule type" value="Genomic_DNA"/>
</dbReference>
<accession>A0A2A5T2B7</accession>
<gene>
    <name evidence="1" type="ORF">BTN49_2038</name>
</gene>
<dbReference type="AlphaFoldDB" id="A0A2A5T2B7"/>
<evidence type="ECO:0000313" key="1">
    <source>
        <dbReference type="EMBL" id="PCS22309.1"/>
    </source>
</evidence>
<proteinExistence type="predicted"/>
<reference evidence="2" key="1">
    <citation type="submission" date="2017-04" db="EMBL/GenBank/DDBJ databases">
        <title>Genome evolution of the luminous symbionts of deep sea anglerfish.</title>
        <authorList>
            <person name="Hendry T.A."/>
        </authorList>
    </citation>
    <scope>NUCLEOTIDE SEQUENCE [LARGE SCALE GENOMIC DNA]</scope>
</reference>
<comment type="caution">
    <text evidence="1">The sequence shown here is derived from an EMBL/GenBank/DDBJ whole genome shotgun (WGS) entry which is preliminary data.</text>
</comment>
<keyword evidence="2" id="KW-1185">Reference proteome</keyword>
<protein>
    <submittedName>
        <fullName evidence="1">Uncharacterized protein</fullName>
    </submittedName>
</protein>